<organism evidence="11 12">
    <name type="scientific">Serpentinimonas raichei</name>
    <dbReference type="NCBI Taxonomy" id="1458425"/>
    <lineage>
        <taxon>Bacteria</taxon>
        <taxon>Pseudomonadati</taxon>
        <taxon>Pseudomonadota</taxon>
        <taxon>Betaproteobacteria</taxon>
        <taxon>Burkholderiales</taxon>
        <taxon>Comamonadaceae</taxon>
        <taxon>Serpentinimonas</taxon>
    </lineage>
</organism>
<gene>
    <name evidence="11" type="ORF">SRAA_0341</name>
</gene>
<keyword evidence="11" id="KW-0966">Cell projection</keyword>
<dbReference type="GO" id="GO:0044780">
    <property type="term" value="P:bacterial-type flagellum assembly"/>
    <property type="evidence" value="ECO:0007669"/>
    <property type="project" value="UniProtKB-UniRule"/>
</dbReference>
<evidence type="ECO:0000256" key="9">
    <source>
        <dbReference type="NCBIfam" id="TIGR01400"/>
    </source>
</evidence>
<sequence>MDAPMITFTEAQIMAWVAPIFWPFLRVLGVFASAPIFSSRSVPMRLKVALAFLIAVCIQPALPEPPMLSLTSPEALGAVIQQIAIGVSIGLAVRIVFAAVEMAGEIIGLQMGLNFAGFFDPATNAQSSPVGRYFGNITMLLFVVMNGHLMLIMAVAASFHTFPVGGDMLAVVQTMRLHELGGLIFYYGLWIALPMIGMLLFVNVVLGIITRIAPQMNVFAIGFPLTLSVGLVGIAFTLPLLDQPVLQLMRVVTDLFLAG</sequence>
<dbReference type="PANTHER" id="PTHR30065">
    <property type="entry name" value="FLAGELLAR BIOSYNTHETIC PROTEIN FLIR"/>
    <property type="match status" value="1"/>
</dbReference>
<comment type="subcellular location">
    <subcellularLocation>
        <location evidence="10">Cell membrane</location>
        <topology evidence="10">Multi-pass membrane protein</topology>
    </subcellularLocation>
    <subcellularLocation>
        <location evidence="10">Bacterial flagellum basal body</location>
    </subcellularLocation>
</comment>
<dbReference type="KEGG" id="cbaa:SRAA_0341"/>
<dbReference type="HOGENOM" id="CLU_063626_4_0_4"/>
<comment type="similarity">
    <text evidence="2 10">Belongs to the FliR/MopE/SpaR family.</text>
</comment>
<keyword evidence="7 10" id="KW-0472">Membrane</keyword>
<reference evidence="11 12" key="1">
    <citation type="journal article" date="2014" name="Nat. Commun.">
        <title>Physiological and genomic features of highly alkaliphilic hydrogen-utilizing Betaproteobacteria from a continental serpentinizing site.</title>
        <authorList>
            <person name="Suzuki S."/>
            <person name="Kuenen J.G."/>
            <person name="Schipper K."/>
            <person name="van der Velde S."/>
            <person name="Ishii S."/>
            <person name="Wu A."/>
            <person name="Sorokin D.Y."/>
            <person name="Tenney A."/>
            <person name="Meng X.Y."/>
            <person name="Morrill P.L."/>
            <person name="Kamagata Y."/>
            <person name="Muyzer G."/>
            <person name="Nealson K.H."/>
        </authorList>
    </citation>
    <scope>NUCLEOTIDE SEQUENCE [LARGE SCALE GENOMIC DNA]</scope>
    <source>
        <strain evidence="11 12">A1</strain>
    </source>
</reference>
<evidence type="ECO:0000256" key="7">
    <source>
        <dbReference type="ARBA" id="ARBA00023136"/>
    </source>
</evidence>
<evidence type="ECO:0000256" key="10">
    <source>
        <dbReference type="RuleBase" id="RU362071"/>
    </source>
</evidence>
<proteinExistence type="inferred from homology"/>
<dbReference type="AlphaFoldDB" id="A0A060NHI2"/>
<keyword evidence="12" id="KW-1185">Reference proteome</keyword>
<dbReference type="NCBIfam" id="TIGR01400">
    <property type="entry name" value="fliR"/>
    <property type="match status" value="1"/>
</dbReference>
<evidence type="ECO:0000313" key="11">
    <source>
        <dbReference type="EMBL" id="BAO80195.1"/>
    </source>
</evidence>
<dbReference type="EMBL" id="AP014568">
    <property type="protein sequence ID" value="BAO80195.1"/>
    <property type="molecule type" value="Genomic_DNA"/>
</dbReference>
<keyword evidence="5 10" id="KW-0812">Transmembrane</keyword>
<feature type="transmembrane region" description="Helical" evidence="10">
    <location>
        <begin position="184"/>
        <end position="206"/>
    </location>
</feature>
<comment type="function">
    <text evidence="1 10">Role in flagellar biosynthesis.</text>
</comment>
<evidence type="ECO:0000256" key="2">
    <source>
        <dbReference type="ARBA" id="ARBA00009772"/>
    </source>
</evidence>
<keyword evidence="11" id="KW-0969">Cilium</keyword>
<feature type="transmembrane region" description="Helical" evidence="10">
    <location>
        <begin position="75"/>
        <end position="97"/>
    </location>
</feature>
<feature type="transmembrane region" description="Helical" evidence="10">
    <location>
        <begin position="218"/>
        <end position="241"/>
    </location>
</feature>
<feature type="transmembrane region" description="Helical" evidence="10">
    <location>
        <begin position="46"/>
        <end position="63"/>
    </location>
</feature>
<keyword evidence="6 10" id="KW-1133">Transmembrane helix</keyword>
<dbReference type="STRING" id="1458425.SRAA_0341"/>
<dbReference type="Pfam" id="PF01311">
    <property type="entry name" value="Bac_export_1"/>
    <property type="match status" value="1"/>
</dbReference>
<dbReference type="GO" id="GO:0006605">
    <property type="term" value="P:protein targeting"/>
    <property type="evidence" value="ECO:0007669"/>
    <property type="project" value="UniProtKB-UniRule"/>
</dbReference>
<evidence type="ECO:0000256" key="4">
    <source>
        <dbReference type="ARBA" id="ARBA00022475"/>
    </source>
</evidence>
<keyword evidence="11" id="KW-0282">Flagellum</keyword>
<feature type="transmembrane region" description="Helical" evidence="10">
    <location>
        <begin position="13"/>
        <end position="34"/>
    </location>
</feature>
<evidence type="ECO:0000256" key="5">
    <source>
        <dbReference type="ARBA" id="ARBA00022692"/>
    </source>
</evidence>
<evidence type="ECO:0000256" key="8">
    <source>
        <dbReference type="ARBA" id="ARBA00023143"/>
    </source>
</evidence>
<dbReference type="InterPro" id="IPR006303">
    <property type="entry name" value="FliR"/>
</dbReference>
<protein>
    <recommendedName>
        <fullName evidence="3 9">Flagellar biosynthetic protein FliR</fullName>
    </recommendedName>
</protein>
<keyword evidence="4 10" id="KW-1003">Cell membrane</keyword>
<dbReference type="GO" id="GO:0009425">
    <property type="term" value="C:bacterial-type flagellum basal body"/>
    <property type="evidence" value="ECO:0007669"/>
    <property type="project" value="UniProtKB-SubCell"/>
</dbReference>
<accession>A0A060NHI2</accession>
<evidence type="ECO:0000256" key="6">
    <source>
        <dbReference type="ARBA" id="ARBA00022989"/>
    </source>
</evidence>
<dbReference type="PANTHER" id="PTHR30065:SF8">
    <property type="entry name" value="FLAGELLAR BIOSYNTHETIC PROTEIN FLIR"/>
    <property type="match status" value="1"/>
</dbReference>
<dbReference type="PRINTS" id="PR00953">
    <property type="entry name" value="TYPE3IMRPROT"/>
</dbReference>
<feature type="transmembrane region" description="Helical" evidence="10">
    <location>
        <begin position="137"/>
        <end position="159"/>
    </location>
</feature>
<keyword evidence="8 10" id="KW-0975">Bacterial flagellum</keyword>
<evidence type="ECO:0000256" key="1">
    <source>
        <dbReference type="ARBA" id="ARBA00002578"/>
    </source>
</evidence>
<name>A0A060NHI2_9BURK</name>
<dbReference type="GO" id="GO:0005886">
    <property type="term" value="C:plasma membrane"/>
    <property type="evidence" value="ECO:0007669"/>
    <property type="project" value="UniProtKB-SubCell"/>
</dbReference>
<evidence type="ECO:0000256" key="3">
    <source>
        <dbReference type="ARBA" id="ARBA00021717"/>
    </source>
</evidence>
<dbReference type="InterPro" id="IPR002010">
    <property type="entry name" value="T3SS_IM_R"/>
</dbReference>
<dbReference type="Proteomes" id="UP000067461">
    <property type="component" value="Chromosome"/>
</dbReference>
<evidence type="ECO:0000313" key="12">
    <source>
        <dbReference type="Proteomes" id="UP000067461"/>
    </source>
</evidence>